<sequence>MSSLVSRRDLDFQLFEWLEAGRLAGRAAFADHAPDTFAAAIDTATRLAERHFAPHNRKADLEEPRLENGRVVTVPEAKTALDAFAAAGFFAMEVPVDDGGMGLPHLVALACFGLFDAANIATASYPLLTIAAANLIERFGSHDQKQRYLPHLRAGRFFGTMALTEPQAGSSLGDVRTTATPAADGTWRLKGAKIFISGGEHELADNIVHLVLCRIAGAPAGPRGLSLMLVSRFAVGDDGALGQRNDVALAGLIHKMGWRGTTSTMLNFGEGDACVAEIVGAPGQGLAQMFQMMNEARIGVGLGAVMLGYAGYLQALAYAKGRPQGRPAEAKDATRPQVPIVEHADVRRMLLAQKAYVEGGLALCLYAGRLVDDARTHPDAEERARAHRLLDMLTPIVKAWPAEWCLEANKLAIQVHGGYGYTREYPVEQLYRDNRLNPIHEGTNGIQALDLLGRKAMLEDGRLLADLVAGIRATADAAAGSDALAGLAGPLAAAVDRLESATARVRTVLAAGRATAALANATPYLDMAGHVVVAWLWLDQALVAERGLAAATADDHDFYQGKLAACRWFFRWELPKAAHWASLVEDMDMTVLDTDPGWL</sequence>
<dbReference type="InterPro" id="IPR025878">
    <property type="entry name" value="Acyl-CoA_dh-like_C_dom"/>
</dbReference>
<dbReference type="GO" id="GO:0050660">
    <property type="term" value="F:flavin adenine dinucleotide binding"/>
    <property type="evidence" value="ECO:0007669"/>
    <property type="project" value="InterPro"/>
</dbReference>
<evidence type="ECO:0000256" key="3">
    <source>
        <dbReference type="ARBA" id="ARBA00022630"/>
    </source>
</evidence>
<dbReference type="OrthoDB" id="5510711at2"/>
<dbReference type="InterPro" id="IPR046373">
    <property type="entry name" value="Acyl-CoA_Oxase/DH_mid-dom_sf"/>
</dbReference>
<dbReference type="InterPro" id="IPR009100">
    <property type="entry name" value="AcylCoA_DH/oxidase_NM_dom_sf"/>
</dbReference>
<dbReference type="RefSeq" id="WP_123688879.1">
    <property type="nucleotide sequence ID" value="NZ_AP019700.1"/>
</dbReference>
<dbReference type="Pfam" id="PF12806">
    <property type="entry name" value="Acyl-CoA_dh_C"/>
    <property type="match status" value="1"/>
</dbReference>
<evidence type="ECO:0000259" key="7">
    <source>
        <dbReference type="Pfam" id="PF02770"/>
    </source>
</evidence>
<dbReference type="InterPro" id="IPR052166">
    <property type="entry name" value="Diverse_Acyl-CoA_DH"/>
</dbReference>
<dbReference type="PANTHER" id="PTHR42803">
    <property type="entry name" value="ACYL-COA DEHYDROGENASE"/>
    <property type="match status" value="1"/>
</dbReference>
<dbReference type="SUPFAM" id="SSF56645">
    <property type="entry name" value="Acyl-CoA dehydrogenase NM domain-like"/>
    <property type="match status" value="1"/>
</dbReference>
<evidence type="ECO:0000256" key="1">
    <source>
        <dbReference type="ARBA" id="ARBA00001974"/>
    </source>
</evidence>
<evidence type="ECO:0000256" key="4">
    <source>
        <dbReference type="ARBA" id="ARBA00022827"/>
    </source>
</evidence>
<feature type="domain" description="Acyl-CoA dehydrogenase/oxidase N-terminal" evidence="8">
    <location>
        <begin position="41"/>
        <end position="155"/>
    </location>
</feature>
<dbReference type="InterPro" id="IPR013786">
    <property type="entry name" value="AcylCoA_DH/ox_N"/>
</dbReference>
<dbReference type="InterPro" id="IPR036250">
    <property type="entry name" value="AcylCo_DH-like_C"/>
</dbReference>
<dbReference type="PANTHER" id="PTHR42803:SF3">
    <property type="entry name" value="ACYL-COA DEHYDROGENASE-RELATED"/>
    <property type="match status" value="1"/>
</dbReference>
<evidence type="ECO:0000256" key="5">
    <source>
        <dbReference type="RuleBase" id="RU362125"/>
    </source>
</evidence>
<comment type="caution">
    <text evidence="10">The sequence shown here is derived from an EMBL/GenBank/DDBJ whole genome shotgun (WGS) entry which is preliminary data.</text>
</comment>
<name>A0A3N1M6Z7_9PROT</name>
<evidence type="ECO:0000313" key="11">
    <source>
        <dbReference type="Proteomes" id="UP000278222"/>
    </source>
</evidence>
<feature type="domain" description="Acyl-CoA dehydrogenase/oxidase C-terminal" evidence="6">
    <location>
        <begin position="283"/>
        <end position="450"/>
    </location>
</feature>
<protein>
    <submittedName>
        <fullName evidence="10">Butyryl-CoA dehydrogenase</fullName>
    </submittedName>
</protein>
<accession>A0A3N1M6Z7</accession>
<proteinExistence type="inferred from homology"/>
<reference evidence="10 11" key="1">
    <citation type="submission" date="2018-11" db="EMBL/GenBank/DDBJ databases">
        <title>Genomic Encyclopedia of Type Strains, Phase IV (KMG-IV): sequencing the most valuable type-strain genomes for metagenomic binning, comparative biology and taxonomic classification.</title>
        <authorList>
            <person name="Goeker M."/>
        </authorList>
    </citation>
    <scope>NUCLEOTIDE SEQUENCE [LARGE SCALE GENOMIC DNA]</scope>
    <source>
        <strain evidence="10 11">DSM 5900</strain>
    </source>
</reference>
<organism evidence="10 11">
    <name type="scientific">Stella humosa</name>
    <dbReference type="NCBI Taxonomy" id="94"/>
    <lineage>
        <taxon>Bacteria</taxon>
        <taxon>Pseudomonadati</taxon>
        <taxon>Pseudomonadota</taxon>
        <taxon>Alphaproteobacteria</taxon>
        <taxon>Rhodospirillales</taxon>
        <taxon>Stellaceae</taxon>
        <taxon>Stella</taxon>
    </lineage>
</organism>
<evidence type="ECO:0000256" key="2">
    <source>
        <dbReference type="ARBA" id="ARBA00009347"/>
    </source>
</evidence>
<feature type="domain" description="Acyl-CoA oxidase/dehydrogenase middle" evidence="7">
    <location>
        <begin position="161"/>
        <end position="235"/>
    </location>
</feature>
<comment type="similarity">
    <text evidence="2 5">Belongs to the acyl-CoA dehydrogenase family.</text>
</comment>
<evidence type="ECO:0000259" key="8">
    <source>
        <dbReference type="Pfam" id="PF02771"/>
    </source>
</evidence>
<dbReference type="EMBL" id="RJKX01000013">
    <property type="protein sequence ID" value="ROP99492.1"/>
    <property type="molecule type" value="Genomic_DNA"/>
</dbReference>
<dbReference type="Pfam" id="PF00441">
    <property type="entry name" value="Acyl-CoA_dh_1"/>
    <property type="match status" value="1"/>
</dbReference>
<keyword evidence="11" id="KW-1185">Reference proteome</keyword>
<comment type="cofactor">
    <cofactor evidence="1 5">
        <name>FAD</name>
        <dbReference type="ChEBI" id="CHEBI:57692"/>
    </cofactor>
</comment>
<dbReference type="Proteomes" id="UP000278222">
    <property type="component" value="Unassembled WGS sequence"/>
</dbReference>
<dbReference type="Pfam" id="PF02770">
    <property type="entry name" value="Acyl-CoA_dh_M"/>
    <property type="match status" value="1"/>
</dbReference>
<gene>
    <name evidence="10" type="ORF">EDC65_1271</name>
</gene>
<dbReference type="InterPro" id="IPR037069">
    <property type="entry name" value="AcylCoA_DH/ox_N_sf"/>
</dbReference>
<dbReference type="Gene3D" id="2.40.110.10">
    <property type="entry name" value="Butyryl-CoA Dehydrogenase, subunit A, domain 2"/>
    <property type="match status" value="1"/>
</dbReference>
<dbReference type="SUPFAM" id="SSF47203">
    <property type="entry name" value="Acyl-CoA dehydrogenase C-terminal domain-like"/>
    <property type="match status" value="1"/>
</dbReference>
<dbReference type="Gene3D" id="1.20.140.10">
    <property type="entry name" value="Butyryl-CoA Dehydrogenase, subunit A, domain 3"/>
    <property type="match status" value="1"/>
</dbReference>
<feature type="domain" description="Acetyl-CoA dehydrogenase-like C-terminal" evidence="9">
    <location>
        <begin position="468"/>
        <end position="594"/>
    </location>
</feature>
<dbReference type="InterPro" id="IPR009075">
    <property type="entry name" value="AcylCo_DH/oxidase_C"/>
</dbReference>
<dbReference type="Pfam" id="PF02771">
    <property type="entry name" value="Acyl-CoA_dh_N"/>
    <property type="match status" value="1"/>
</dbReference>
<dbReference type="AlphaFoldDB" id="A0A3N1M6Z7"/>
<keyword evidence="4 5" id="KW-0274">FAD</keyword>
<evidence type="ECO:0000313" key="10">
    <source>
        <dbReference type="EMBL" id="ROP99492.1"/>
    </source>
</evidence>
<keyword evidence="5" id="KW-0560">Oxidoreductase</keyword>
<evidence type="ECO:0000259" key="9">
    <source>
        <dbReference type="Pfam" id="PF12806"/>
    </source>
</evidence>
<dbReference type="Gene3D" id="1.10.540.10">
    <property type="entry name" value="Acyl-CoA dehydrogenase/oxidase, N-terminal domain"/>
    <property type="match status" value="1"/>
</dbReference>
<keyword evidence="3 5" id="KW-0285">Flavoprotein</keyword>
<dbReference type="GO" id="GO:0016627">
    <property type="term" value="F:oxidoreductase activity, acting on the CH-CH group of donors"/>
    <property type="evidence" value="ECO:0007669"/>
    <property type="project" value="InterPro"/>
</dbReference>
<dbReference type="InterPro" id="IPR006091">
    <property type="entry name" value="Acyl-CoA_Oxase/DH_mid-dom"/>
</dbReference>
<evidence type="ECO:0000259" key="6">
    <source>
        <dbReference type="Pfam" id="PF00441"/>
    </source>
</evidence>